<dbReference type="SUPFAM" id="SSF49785">
    <property type="entry name" value="Galactose-binding domain-like"/>
    <property type="match status" value="1"/>
</dbReference>
<accession>A0A148KM83</accession>
<dbReference type="SUPFAM" id="SSF69318">
    <property type="entry name" value="Integrin alpha N-terminal domain"/>
    <property type="match status" value="1"/>
</dbReference>
<protein>
    <recommendedName>
        <fullName evidence="1">CBM6 domain-containing protein</fullName>
    </recommendedName>
</protein>
<dbReference type="PANTHER" id="PTHR43118">
    <property type="entry name" value="RHAMNOGALACTURONAN LYASE (EUROFUNG)"/>
    <property type="match status" value="1"/>
</dbReference>
<dbReference type="Gene3D" id="2.60.120.260">
    <property type="entry name" value="Galactose-binding domain-like"/>
    <property type="match status" value="1"/>
</dbReference>
<dbReference type="PANTHER" id="PTHR43118:SF1">
    <property type="entry name" value="RHAMNOGALACTURONAN LYASE (EUROFUNG)"/>
    <property type="match status" value="1"/>
</dbReference>
<evidence type="ECO:0000313" key="2">
    <source>
        <dbReference type="EMBL" id="KXI27358.1"/>
    </source>
</evidence>
<dbReference type="CDD" id="cd04082">
    <property type="entry name" value="CBM35_pectate_lyase-like"/>
    <property type="match status" value="1"/>
</dbReference>
<dbReference type="InterPro" id="IPR028994">
    <property type="entry name" value="Integrin_alpha_N"/>
</dbReference>
<dbReference type="PROSITE" id="PS51257">
    <property type="entry name" value="PROKAR_LIPOPROTEIN"/>
    <property type="match status" value="1"/>
</dbReference>
<dbReference type="STRING" id="1799789.AX660_21805"/>
<gene>
    <name evidence="2" type="ORF">AX660_21805</name>
</gene>
<dbReference type="InterPro" id="IPR013783">
    <property type="entry name" value="Ig-like_fold"/>
</dbReference>
<reference evidence="3" key="1">
    <citation type="submission" date="2016-02" db="EMBL/GenBank/DDBJ databases">
        <authorList>
            <person name="Schultz-Johansen M."/>
            <person name="Glaring M.A."/>
            <person name="Bech P.K."/>
            <person name="Stougaard P."/>
        </authorList>
    </citation>
    <scope>NUCLEOTIDE SEQUENCE [LARGE SCALE GENOMIC DNA]</scope>
    <source>
        <strain evidence="3">S66</strain>
    </source>
</reference>
<comment type="caution">
    <text evidence="2">The sequence shown here is derived from an EMBL/GenBank/DDBJ whole genome shotgun (WGS) entry which is preliminary data.</text>
</comment>
<dbReference type="EMBL" id="LSNE01000011">
    <property type="protein sequence ID" value="KXI27358.1"/>
    <property type="molecule type" value="Genomic_DNA"/>
</dbReference>
<dbReference type="GO" id="GO:0030246">
    <property type="term" value="F:carbohydrate binding"/>
    <property type="evidence" value="ECO:0007669"/>
    <property type="project" value="InterPro"/>
</dbReference>
<dbReference type="PROSITE" id="PS51175">
    <property type="entry name" value="CBM6"/>
    <property type="match status" value="1"/>
</dbReference>
<dbReference type="Pfam" id="PF18370">
    <property type="entry name" value="RGI_lyase"/>
    <property type="match status" value="1"/>
</dbReference>
<dbReference type="InterPro" id="IPR034641">
    <property type="entry name" value="RGL11"/>
</dbReference>
<dbReference type="Pfam" id="PF21348">
    <property type="entry name" value="RGL11_C"/>
    <property type="match status" value="1"/>
</dbReference>
<dbReference type="RefSeq" id="WP_068380694.1">
    <property type="nucleotide sequence ID" value="NZ_LSNE01000011.1"/>
</dbReference>
<organism evidence="2 3">
    <name type="scientific">Paraglaciecola hydrolytica</name>
    <dbReference type="NCBI Taxonomy" id="1799789"/>
    <lineage>
        <taxon>Bacteria</taxon>
        <taxon>Pseudomonadati</taxon>
        <taxon>Pseudomonadota</taxon>
        <taxon>Gammaproteobacteria</taxon>
        <taxon>Alteromonadales</taxon>
        <taxon>Alteromonadaceae</taxon>
        <taxon>Paraglaciecola</taxon>
    </lineage>
</organism>
<dbReference type="InterPro" id="IPR005084">
    <property type="entry name" value="CBM6"/>
</dbReference>
<dbReference type="InterPro" id="IPR049366">
    <property type="entry name" value="RGL11_C"/>
</dbReference>
<dbReference type="Proteomes" id="UP000070299">
    <property type="component" value="Unassembled WGS sequence"/>
</dbReference>
<evidence type="ECO:0000313" key="3">
    <source>
        <dbReference type="Proteomes" id="UP000070299"/>
    </source>
</evidence>
<dbReference type="Gene3D" id="2.60.40.10">
    <property type="entry name" value="Immunoglobulins"/>
    <property type="match status" value="6"/>
</dbReference>
<dbReference type="CDD" id="cd10318">
    <property type="entry name" value="RGL11"/>
    <property type="match status" value="1"/>
</dbReference>
<sequence length="1289" mass="140190">MSQDGRLQKYKGRLLVKALLPIALSTIFFGCKQDFTPDNEVVVDNGTPPPVVVEITNPDRDGKAMEFLDRGLVVIPTDKGNALSWRFLGSDQQKISFKLFKNDAVLTNNFVIDKTYFADTKGLPTDNYQVKGYVDGVEVSVSKKVSPWANPYLSIPLKKPANNFVEGVEYSYSANDASAADLDGDGQYELLVKWYPSNAKDNSQSGATGDTLIDAYTLEGNMLWRINLGPNIRSGAHYTQFIAYDFDQDGRAEIAMKTADGTVDGRGTVIGDATAIYRNNAGYVLDGPEFLTMFDGLSGEALDTIDYTPARGNVGDWGDTYGNRVDRFLAGVAYLGDDAPSLLMSRGYYTRAVIAAYDWVDGAFVSRWVFDTNNSEADAVVAGQGAHSLTIGDVDADGYDEIIFGAATLDNDGTVLYSTGLGHGDALHLSDIDPNRPGQEIFMVHECPTCYTKDGVEYGVEMHDAETGAILWYRPSDGADVGRGLSADIDPNYPGNENWGSRGGLIAADGTVVLEGHTEHPASMNFAIWWDGDLARELLDGTNIYKWDAAALTSNTIFEGSLYNAVSNNGTKATPSLAADLFGDWREEVVFANADSTELMVFSTPIATTLRLPTLMHDSQYRTAIAWQNVGYNQPPHPSFYLGTDMDTELLSIRELPQFRTRTIEQGQLTKLVAQGDDDSVTINVYLHGVTAAKTEIFRNTSDNAASRISIGELAAGQSAFDDTTAVPDVTYYYWAVLTDSSGNVIDELEFSKTKLTSSLLPVVVFKAASGTANVQLTWSTKNVDVQSIAVYRADSVDQETMPDRADAVLVGNPDIAATSWVDDSTVEGQKFYYWLEFTEADGDVIASEAQFAEHIITQRTNFTSTYTAEGIALSWNLENYPDVVGSQLYRNTLPQAGGRTRLSVLAASDVMQGTFMDTTAVAGETYWYMFKLTLADGSTPSTDVEGEITFLPNLTNLSATYSGQQIDLAWSLKNFGQEITYGELYRNSKNQLGGRTRIAKSIATEGSFVDTEGLVDGTNYWYMFKLVLADGTTVNTDPEAETQFALPIPKANLFSGLADGGVSLSWNLQDFFNEITNISLYRNTQNSQDGRELVSSNLTLQGSYSDTANLVEETTYWYMFEVSFADGTSYNTEPEAEIKYEAAPVITAVILEENRPGFCGVDGAVESNNLGFTGDGFANTDNETSKGVYWKVNVGEAGSYKFTFVYANGGADNRWGRLDINGAEAVAKVDMGPGDWTTYVPVEVMVELEAGEANITLISRTAGGLGNVDSLTIESTTGGNAPTPVVCQ</sequence>
<dbReference type="InterPro" id="IPR008979">
    <property type="entry name" value="Galactose-bd-like_sf"/>
</dbReference>
<dbReference type="InterPro" id="IPR041624">
    <property type="entry name" value="RGI_lyase"/>
</dbReference>
<evidence type="ECO:0000259" key="1">
    <source>
        <dbReference type="PROSITE" id="PS51175"/>
    </source>
</evidence>
<feature type="domain" description="CBM6" evidence="1">
    <location>
        <begin position="1149"/>
        <end position="1275"/>
    </location>
</feature>
<keyword evidence="3" id="KW-1185">Reference proteome</keyword>
<name>A0A148KM83_9ALTE</name>
<proteinExistence type="predicted"/>